<comment type="similarity">
    <text evidence="2">Belongs to the noggin family.</text>
</comment>
<evidence type="ECO:0000256" key="5">
    <source>
        <dbReference type="ARBA" id="ARBA00022729"/>
    </source>
</evidence>
<dbReference type="OrthoDB" id="5950649at2759"/>
<dbReference type="GO" id="GO:0045596">
    <property type="term" value="P:negative regulation of cell differentiation"/>
    <property type="evidence" value="ECO:0007669"/>
    <property type="project" value="InterPro"/>
</dbReference>
<dbReference type="InterPro" id="IPR029034">
    <property type="entry name" value="Cystine-knot_cytokine"/>
</dbReference>
<dbReference type="PANTHER" id="PTHR10494">
    <property type="entry name" value="BONE MORPHOGENETIC PROTEIN INHIBITOR, NOGGIN"/>
    <property type="match status" value="1"/>
</dbReference>
<proteinExistence type="inferred from homology"/>
<evidence type="ECO:0000256" key="6">
    <source>
        <dbReference type="SAM" id="MobiDB-lite"/>
    </source>
</evidence>
<evidence type="ECO:0008006" key="10">
    <source>
        <dbReference type="Google" id="ProtNLM"/>
    </source>
</evidence>
<keyword evidence="9" id="KW-1185">Reference proteome</keyword>
<evidence type="ECO:0000256" key="2">
    <source>
        <dbReference type="ARBA" id="ARBA00007480"/>
    </source>
</evidence>
<dbReference type="InterPro" id="IPR008717">
    <property type="entry name" value="Noggin"/>
</dbReference>
<dbReference type="GO" id="GO:0009953">
    <property type="term" value="P:dorsal/ventral pattern formation"/>
    <property type="evidence" value="ECO:0007669"/>
    <property type="project" value="TreeGrafter"/>
</dbReference>
<keyword evidence="7" id="KW-0472">Membrane</keyword>
<organism evidence="8 9">
    <name type="scientific">Daphnia galeata</name>
    <dbReference type="NCBI Taxonomy" id="27404"/>
    <lineage>
        <taxon>Eukaryota</taxon>
        <taxon>Metazoa</taxon>
        <taxon>Ecdysozoa</taxon>
        <taxon>Arthropoda</taxon>
        <taxon>Crustacea</taxon>
        <taxon>Branchiopoda</taxon>
        <taxon>Diplostraca</taxon>
        <taxon>Cladocera</taxon>
        <taxon>Anomopoda</taxon>
        <taxon>Daphniidae</taxon>
        <taxon>Daphnia</taxon>
    </lineage>
</organism>
<gene>
    <name evidence="8" type="ORF">DGAL_LOCUS4329</name>
</gene>
<evidence type="ECO:0000256" key="7">
    <source>
        <dbReference type="SAM" id="Phobius"/>
    </source>
</evidence>
<dbReference type="EMBL" id="CAKKLH010000068">
    <property type="protein sequence ID" value="CAH0101956.1"/>
    <property type="molecule type" value="Genomic_DNA"/>
</dbReference>
<evidence type="ECO:0000313" key="9">
    <source>
        <dbReference type="Proteomes" id="UP000789390"/>
    </source>
</evidence>
<evidence type="ECO:0000256" key="4">
    <source>
        <dbReference type="ARBA" id="ARBA00022525"/>
    </source>
</evidence>
<dbReference type="Gene3D" id="2.10.90.10">
    <property type="entry name" value="Cystine-knot cytokines"/>
    <property type="match status" value="1"/>
</dbReference>
<accession>A0A8J2WCT2</accession>
<comment type="subcellular location">
    <subcellularLocation>
        <location evidence="1">Secreted</location>
    </subcellularLocation>
</comment>
<dbReference type="Pfam" id="PF05806">
    <property type="entry name" value="Noggin"/>
    <property type="match status" value="1"/>
</dbReference>
<keyword evidence="7" id="KW-0812">Transmembrane</keyword>
<dbReference type="Proteomes" id="UP000789390">
    <property type="component" value="Unassembled WGS sequence"/>
</dbReference>
<dbReference type="GO" id="GO:0030514">
    <property type="term" value="P:negative regulation of BMP signaling pathway"/>
    <property type="evidence" value="ECO:0007669"/>
    <property type="project" value="InterPro"/>
</dbReference>
<dbReference type="PANTHER" id="PTHR10494:SF6">
    <property type="entry name" value="NOGGIN"/>
    <property type="match status" value="1"/>
</dbReference>
<dbReference type="AlphaFoldDB" id="A0A8J2WCT2"/>
<comment type="caution">
    <text evidence="8">The sequence shown here is derived from an EMBL/GenBank/DDBJ whole genome shotgun (WGS) entry which is preliminary data.</text>
</comment>
<feature type="region of interest" description="Disordered" evidence="6">
    <location>
        <begin position="77"/>
        <end position="110"/>
    </location>
</feature>
<keyword evidence="4" id="KW-0964">Secreted</keyword>
<keyword evidence="3" id="KW-0217">Developmental protein</keyword>
<dbReference type="SUPFAM" id="SSF57501">
    <property type="entry name" value="Cystine-knot cytokines"/>
    <property type="match status" value="1"/>
</dbReference>
<name>A0A8J2WCT2_9CRUS</name>
<protein>
    <recommendedName>
        <fullName evidence="10">Noggin</fullName>
    </recommendedName>
</protein>
<evidence type="ECO:0000313" key="8">
    <source>
        <dbReference type="EMBL" id="CAH0101956.1"/>
    </source>
</evidence>
<reference evidence="8" key="1">
    <citation type="submission" date="2021-11" db="EMBL/GenBank/DDBJ databases">
        <authorList>
            <person name="Schell T."/>
        </authorList>
    </citation>
    <scope>NUCLEOTIDE SEQUENCE</scope>
    <source>
        <strain evidence="8">M5</strain>
    </source>
</reference>
<evidence type="ECO:0000256" key="1">
    <source>
        <dbReference type="ARBA" id="ARBA00004613"/>
    </source>
</evidence>
<sequence>MMRRAAEGTGVVVVVPDRRRRRHGDSSSFPALMLGMTVVVVVAAAVLATSPGSLFLLPGASAAVQTTVKNVQQQQQQLRVKPQPSSSVASSGLPVPDLLESPDAKYDPKPKDIDAAALRLRLKDHFDGRFMSIGQPKEAILYPNGTAEYPVRYNNNLSPSRRNVPGRSKWNLGSLQLPDGSRVRTRLSRKVRKKLEKFLWLYTQCPVIYRWKDLGSRYWPRWIKQGRCHANQSCSFPPGMTCRASEEREVVILRWHCQYWDPPRFCKWIPLHYPIVRQCTCGCSATKSIN</sequence>
<keyword evidence="7" id="KW-1133">Transmembrane helix</keyword>
<keyword evidence="5" id="KW-0732">Signal</keyword>
<dbReference type="Gene3D" id="1.10.287.520">
    <property type="entry name" value="Helix hairpin bin"/>
    <property type="match status" value="1"/>
</dbReference>
<feature type="transmembrane region" description="Helical" evidence="7">
    <location>
        <begin position="28"/>
        <end position="48"/>
    </location>
</feature>
<evidence type="ECO:0000256" key="3">
    <source>
        <dbReference type="ARBA" id="ARBA00022473"/>
    </source>
</evidence>
<dbReference type="GO" id="GO:0005615">
    <property type="term" value="C:extracellular space"/>
    <property type="evidence" value="ECO:0007669"/>
    <property type="project" value="TreeGrafter"/>
</dbReference>